<evidence type="ECO:0000256" key="3">
    <source>
        <dbReference type="ARBA" id="ARBA00022857"/>
    </source>
</evidence>
<comment type="catalytic activity">
    <reaction evidence="5 6">
        <text>NAD(+) + ATP = ADP + NADP(+) + H(+)</text>
        <dbReference type="Rhea" id="RHEA:18629"/>
        <dbReference type="ChEBI" id="CHEBI:15378"/>
        <dbReference type="ChEBI" id="CHEBI:30616"/>
        <dbReference type="ChEBI" id="CHEBI:57540"/>
        <dbReference type="ChEBI" id="CHEBI:58349"/>
        <dbReference type="ChEBI" id="CHEBI:456216"/>
        <dbReference type="EC" id="2.7.1.23"/>
    </reaction>
</comment>
<comment type="function">
    <text evidence="6">Involved in the regulation of the intracellular balance of NAD and NADP, and is a key enzyme in the biosynthesis of NADP. Catalyzes specifically the phosphorylation on 2'-hydroxyl of the adenosine moiety of NAD to yield NADP.</text>
</comment>
<dbReference type="SUPFAM" id="SSF111331">
    <property type="entry name" value="NAD kinase/diacylglycerol kinase-like"/>
    <property type="match status" value="1"/>
</dbReference>
<organism evidence="7">
    <name type="scientific">candidate division WOR-3 bacterium</name>
    <dbReference type="NCBI Taxonomy" id="2052148"/>
    <lineage>
        <taxon>Bacteria</taxon>
        <taxon>Bacteria division WOR-3</taxon>
    </lineage>
</organism>
<dbReference type="InterPro" id="IPR002504">
    <property type="entry name" value="NADK"/>
</dbReference>
<name>A0A7C4XAS2_UNCW3</name>
<dbReference type="PANTHER" id="PTHR20275:SF0">
    <property type="entry name" value="NAD KINASE"/>
    <property type="match status" value="1"/>
</dbReference>
<dbReference type="GO" id="GO:0005737">
    <property type="term" value="C:cytoplasm"/>
    <property type="evidence" value="ECO:0007669"/>
    <property type="project" value="UniProtKB-SubCell"/>
</dbReference>
<dbReference type="HAMAP" id="MF_00361">
    <property type="entry name" value="NAD_kinase"/>
    <property type="match status" value="1"/>
</dbReference>
<dbReference type="GO" id="GO:0051287">
    <property type="term" value="F:NAD binding"/>
    <property type="evidence" value="ECO:0007669"/>
    <property type="project" value="UniProtKB-ARBA"/>
</dbReference>
<dbReference type="PANTHER" id="PTHR20275">
    <property type="entry name" value="NAD KINASE"/>
    <property type="match status" value="1"/>
</dbReference>
<protein>
    <recommendedName>
        <fullName evidence="6">NAD kinase</fullName>
        <ecNumber evidence="6">2.7.1.23</ecNumber>
    </recommendedName>
    <alternativeName>
        <fullName evidence="6">ATP-dependent NAD kinase</fullName>
    </alternativeName>
</protein>
<dbReference type="GO" id="GO:0019674">
    <property type="term" value="P:NAD+ metabolic process"/>
    <property type="evidence" value="ECO:0007669"/>
    <property type="project" value="InterPro"/>
</dbReference>
<feature type="binding site" evidence="6">
    <location>
        <position position="126"/>
    </location>
    <ligand>
        <name>NAD(+)</name>
        <dbReference type="ChEBI" id="CHEBI:57540"/>
    </ligand>
</feature>
<feature type="binding site" evidence="6">
    <location>
        <position position="180"/>
    </location>
    <ligand>
        <name>NAD(+)</name>
        <dbReference type="ChEBI" id="CHEBI:57540"/>
    </ligand>
</feature>
<feature type="binding site" evidence="6">
    <location>
        <position position="145"/>
    </location>
    <ligand>
        <name>NAD(+)</name>
        <dbReference type="ChEBI" id="CHEBI:57540"/>
    </ligand>
</feature>
<comment type="cofactor">
    <cofactor evidence="6">
        <name>a divalent metal cation</name>
        <dbReference type="ChEBI" id="CHEBI:60240"/>
    </cofactor>
</comment>
<dbReference type="AlphaFoldDB" id="A0A7C4XAS2"/>
<keyword evidence="6" id="KW-0963">Cytoplasm</keyword>
<evidence type="ECO:0000256" key="1">
    <source>
        <dbReference type="ARBA" id="ARBA00022679"/>
    </source>
</evidence>
<comment type="caution">
    <text evidence="7">The sequence shown here is derived from an EMBL/GenBank/DDBJ whole genome shotgun (WGS) entry which is preliminary data.</text>
</comment>
<evidence type="ECO:0000256" key="2">
    <source>
        <dbReference type="ARBA" id="ARBA00022777"/>
    </source>
</evidence>
<dbReference type="Gene3D" id="2.60.200.30">
    <property type="entry name" value="Probable inorganic polyphosphate/atp-NAD kinase, domain 2"/>
    <property type="match status" value="1"/>
</dbReference>
<sequence length="260" mass="28905">MQNVKIVINKKKPDVEKNLKAAYKTLNKMGFRISEKPDFVIALGGDGTLLSAVNLYAQKEIPILGVNLGGLGFLTDVKFSQFQKILEMIKKNKYRIENRMLIGAEIENDYFFALNDITICTRNPGRVIEFSATIDGEYICRFIADGIIIATPTGSTAYSLATGGPILLPIVEAIIMTPIAPHTLSVRPIVLPPESIIEIQVGKKGSAILVADGQRSYILKPEQVIRFKKTDFYVKLIKPIKSSFFKTLKEKLKWGGRENA</sequence>
<comment type="subcellular location">
    <subcellularLocation>
        <location evidence="6">Cytoplasm</location>
    </subcellularLocation>
</comment>
<keyword evidence="6" id="KW-0547">Nucleotide-binding</keyword>
<evidence type="ECO:0000256" key="5">
    <source>
        <dbReference type="ARBA" id="ARBA00047925"/>
    </source>
</evidence>
<feature type="binding site" evidence="6">
    <location>
        <begin position="115"/>
        <end position="116"/>
    </location>
    <ligand>
        <name>NAD(+)</name>
        <dbReference type="ChEBI" id="CHEBI:57540"/>
    </ligand>
</feature>
<dbReference type="InterPro" id="IPR017438">
    <property type="entry name" value="ATP-NAD_kinase_N"/>
</dbReference>
<feature type="active site" description="Proton acceptor" evidence="6">
    <location>
        <position position="46"/>
    </location>
</feature>
<dbReference type="Gene3D" id="3.40.50.10330">
    <property type="entry name" value="Probable inorganic polyphosphate/atp-NAD kinase, domain 1"/>
    <property type="match status" value="1"/>
</dbReference>
<dbReference type="GO" id="GO:0046872">
    <property type="term" value="F:metal ion binding"/>
    <property type="evidence" value="ECO:0007669"/>
    <property type="project" value="UniProtKB-UniRule"/>
</dbReference>
<dbReference type="EMBL" id="DTGZ01000154">
    <property type="protein sequence ID" value="HGV98253.1"/>
    <property type="molecule type" value="Genomic_DNA"/>
</dbReference>
<feature type="binding site" evidence="6">
    <location>
        <position position="214"/>
    </location>
    <ligand>
        <name>NAD(+)</name>
        <dbReference type="ChEBI" id="CHEBI:57540"/>
    </ligand>
</feature>
<comment type="similarity">
    <text evidence="6">Belongs to the NAD kinase family.</text>
</comment>
<dbReference type="GO" id="GO:0003951">
    <property type="term" value="F:NAD+ kinase activity"/>
    <property type="evidence" value="ECO:0007669"/>
    <property type="project" value="UniProtKB-UniRule"/>
</dbReference>
<dbReference type="GO" id="GO:0006741">
    <property type="term" value="P:NADP+ biosynthetic process"/>
    <property type="evidence" value="ECO:0007669"/>
    <property type="project" value="UniProtKB-UniRule"/>
</dbReference>
<keyword evidence="2 6" id="KW-0418">Kinase</keyword>
<evidence type="ECO:0000256" key="4">
    <source>
        <dbReference type="ARBA" id="ARBA00023027"/>
    </source>
</evidence>
<dbReference type="Pfam" id="PF20143">
    <property type="entry name" value="NAD_kinase_C"/>
    <property type="match status" value="1"/>
</dbReference>
<keyword evidence="6" id="KW-0067">ATP-binding</keyword>
<keyword evidence="3 6" id="KW-0521">NADP</keyword>
<proteinExistence type="inferred from homology"/>
<keyword evidence="1 6" id="KW-0808">Transferase</keyword>
<evidence type="ECO:0000313" key="7">
    <source>
        <dbReference type="EMBL" id="HGV98253.1"/>
    </source>
</evidence>
<dbReference type="Pfam" id="PF01513">
    <property type="entry name" value="NAD_kinase"/>
    <property type="match status" value="1"/>
</dbReference>
<dbReference type="GO" id="GO:0005524">
    <property type="term" value="F:ATP binding"/>
    <property type="evidence" value="ECO:0007669"/>
    <property type="project" value="UniProtKB-KW"/>
</dbReference>
<feature type="binding site" evidence="6">
    <location>
        <begin position="46"/>
        <end position="47"/>
    </location>
    <ligand>
        <name>NAD(+)</name>
        <dbReference type="ChEBI" id="CHEBI:57540"/>
    </ligand>
</feature>
<evidence type="ECO:0000256" key="6">
    <source>
        <dbReference type="HAMAP-Rule" id="MF_00361"/>
    </source>
</evidence>
<comment type="caution">
    <text evidence="6">Lacks conserved residue(s) required for the propagation of feature annotation.</text>
</comment>
<dbReference type="InterPro" id="IPR016064">
    <property type="entry name" value="NAD/diacylglycerol_kinase_sf"/>
</dbReference>
<gene>
    <name evidence="6" type="primary">nadK</name>
    <name evidence="7" type="ORF">ENV60_08160</name>
</gene>
<dbReference type="EC" id="2.7.1.23" evidence="6"/>
<dbReference type="InterPro" id="IPR017437">
    <property type="entry name" value="ATP-NAD_kinase_PpnK-typ_C"/>
</dbReference>
<keyword evidence="4 6" id="KW-0520">NAD</keyword>
<reference evidence="7" key="1">
    <citation type="journal article" date="2020" name="mSystems">
        <title>Genome- and Community-Level Interaction Insights into Carbon Utilization and Element Cycling Functions of Hydrothermarchaeota in Hydrothermal Sediment.</title>
        <authorList>
            <person name="Zhou Z."/>
            <person name="Liu Y."/>
            <person name="Xu W."/>
            <person name="Pan J."/>
            <person name="Luo Z.H."/>
            <person name="Li M."/>
        </authorList>
    </citation>
    <scope>NUCLEOTIDE SEQUENCE [LARGE SCALE GENOMIC DNA]</scope>
    <source>
        <strain evidence="7">SpSt-774</strain>
    </source>
</reference>
<accession>A0A7C4XAS2</accession>